<gene>
    <name evidence="8" type="ORF">ENI35_04110</name>
</gene>
<dbReference type="Proteomes" id="UP000885738">
    <property type="component" value="Unassembled WGS sequence"/>
</dbReference>
<evidence type="ECO:0000256" key="6">
    <source>
        <dbReference type="SAM" id="Phobius"/>
    </source>
</evidence>
<keyword evidence="5 6" id="KW-0472">Membrane</keyword>
<protein>
    <submittedName>
        <fullName evidence="8">ABC transporter permease</fullName>
    </submittedName>
</protein>
<evidence type="ECO:0000256" key="3">
    <source>
        <dbReference type="ARBA" id="ARBA00022692"/>
    </source>
</evidence>
<comment type="caution">
    <text evidence="8">The sequence shown here is derived from an EMBL/GenBank/DDBJ whole genome shotgun (WGS) entry which is preliminary data.</text>
</comment>
<dbReference type="EMBL" id="DRIH01000138">
    <property type="protein sequence ID" value="HEC67980.1"/>
    <property type="molecule type" value="Genomic_DNA"/>
</dbReference>
<reference evidence="8" key="1">
    <citation type="journal article" date="2020" name="mSystems">
        <title>Genome- and Community-Level Interaction Insights into Carbon Utilization and Element Cycling Functions of Hydrothermarchaeota in Hydrothermal Sediment.</title>
        <authorList>
            <person name="Zhou Z."/>
            <person name="Liu Y."/>
            <person name="Xu W."/>
            <person name="Pan J."/>
            <person name="Luo Z.H."/>
            <person name="Li M."/>
        </authorList>
    </citation>
    <scope>NUCLEOTIDE SEQUENCE [LARGE SCALE GENOMIC DNA]</scope>
    <source>
        <strain evidence="8">HyVt-389</strain>
    </source>
</reference>
<dbReference type="GO" id="GO:0140359">
    <property type="term" value="F:ABC-type transporter activity"/>
    <property type="evidence" value="ECO:0007669"/>
    <property type="project" value="InterPro"/>
</dbReference>
<feature type="transmembrane region" description="Helical" evidence="6">
    <location>
        <begin position="68"/>
        <end position="89"/>
    </location>
</feature>
<feature type="transmembrane region" description="Helical" evidence="6">
    <location>
        <begin position="229"/>
        <end position="247"/>
    </location>
</feature>
<feature type="domain" description="ABC-2 type transporter transmembrane" evidence="7">
    <location>
        <begin position="72"/>
        <end position="231"/>
    </location>
</feature>
<dbReference type="AlphaFoldDB" id="A0A7C1W3S4"/>
<dbReference type="GO" id="GO:0005886">
    <property type="term" value="C:plasma membrane"/>
    <property type="evidence" value="ECO:0007669"/>
    <property type="project" value="UniProtKB-SubCell"/>
</dbReference>
<sequence length="254" mass="29088">MRNIWVILKRELYSYFASPIVYTILFIFLLLSGYFFYSNVAYFSLMSIQAGQWIGGDFTLGEWVIEPLLGNMSVVVLLLLPLLTMRLFAEEKRQGNLELLLSYPVRDIELALGKFLGCMSVYALMLFFTLVYPLLLAWLGRSDLGTFFSGYLGLFLMGSAFIAFGLFISTLTENQVVAAALTFGLLLFFWIIGWAAYITEPPISKIFENISLITHFRHFTKGIIDTADIFFYLSFIIFGIFLTLNALRAQYRRD</sequence>
<evidence type="ECO:0000256" key="2">
    <source>
        <dbReference type="ARBA" id="ARBA00022475"/>
    </source>
</evidence>
<evidence type="ECO:0000313" key="8">
    <source>
        <dbReference type="EMBL" id="HEC67980.1"/>
    </source>
</evidence>
<evidence type="ECO:0000256" key="5">
    <source>
        <dbReference type="ARBA" id="ARBA00023136"/>
    </source>
</evidence>
<comment type="subcellular location">
    <subcellularLocation>
        <location evidence="1">Cell membrane</location>
        <topology evidence="1">Multi-pass membrane protein</topology>
    </subcellularLocation>
</comment>
<feature type="transmembrane region" description="Helical" evidence="6">
    <location>
        <begin position="176"/>
        <end position="197"/>
    </location>
</feature>
<dbReference type="PANTHER" id="PTHR30294:SF29">
    <property type="entry name" value="MULTIDRUG ABC TRANSPORTER PERMEASE YBHS-RELATED"/>
    <property type="match status" value="1"/>
</dbReference>
<evidence type="ECO:0000256" key="4">
    <source>
        <dbReference type="ARBA" id="ARBA00022989"/>
    </source>
</evidence>
<dbReference type="InterPro" id="IPR013525">
    <property type="entry name" value="ABC2_TM"/>
</dbReference>
<feature type="transmembrane region" description="Helical" evidence="6">
    <location>
        <begin position="110"/>
        <end position="135"/>
    </location>
</feature>
<dbReference type="Pfam" id="PF12698">
    <property type="entry name" value="ABC2_membrane_3"/>
    <property type="match status" value="1"/>
</dbReference>
<proteinExistence type="predicted"/>
<name>A0A7C1W3S4_DESA2</name>
<dbReference type="InterPro" id="IPR051449">
    <property type="entry name" value="ABC-2_transporter_component"/>
</dbReference>
<evidence type="ECO:0000259" key="7">
    <source>
        <dbReference type="Pfam" id="PF12698"/>
    </source>
</evidence>
<accession>A0A7C1W3S4</accession>
<organism evidence="8">
    <name type="scientific">Desulfofervidus auxilii</name>
    <dbReference type="NCBI Taxonomy" id="1621989"/>
    <lineage>
        <taxon>Bacteria</taxon>
        <taxon>Pseudomonadati</taxon>
        <taxon>Thermodesulfobacteriota</taxon>
        <taxon>Candidatus Desulfofervidia</taxon>
        <taxon>Candidatus Desulfofervidales</taxon>
        <taxon>Candidatus Desulfofervidaceae</taxon>
        <taxon>Candidatus Desulfofervidus</taxon>
    </lineage>
</organism>
<keyword evidence="2" id="KW-1003">Cell membrane</keyword>
<dbReference type="PANTHER" id="PTHR30294">
    <property type="entry name" value="MEMBRANE COMPONENT OF ABC TRANSPORTER YHHJ-RELATED"/>
    <property type="match status" value="1"/>
</dbReference>
<keyword evidence="4 6" id="KW-1133">Transmembrane helix</keyword>
<feature type="transmembrane region" description="Helical" evidence="6">
    <location>
        <begin position="147"/>
        <end position="169"/>
    </location>
</feature>
<keyword evidence="3 6" id="KW-0812">Transmembrane</keyword>
<evidence type="ECO:0000256" key="1">
    <source>
        <dbReference type="ARBA" id="ARBA00004651"/>
    </source>
</evidence>
<feature type="transmembrane region" description="Helical" evidence="6">
    <location>
        <begin position="12"/>
        <end position="37"/>
    </location>
</feature>